<reference evidence="5 6" key="1">
    <citation type="submission" date="2023-10" db="EMBL/GenBank/DDBJ databases">
        <title>Chromosome-scale genome assembly provides insights into flower coloration mechanisms of Canna indica.</title>
        <authorList>
            <person name="Li C."/>
        </authorList>
    </citation>
    <scope>NUCLEOTIDE SEQUENCE [LARGE SCALE GENOMIC DNA]</scope>
    <source>
        <tissue evidence="5">Flower</tissue>
    </source>
</reference>
<evidence type="ECO:0000313" key="5">
    <source>
        <dbReference type="EMBL" id="WOL05155.1"/>
    </source>
</evidence>
<evidence type="ECO:0000313" key="6">
    <source>
        <dbReference type="Proteomes" id="UP001327560"/>
    </source>
</evidence>
<organism evidence="5 6">
    <name type="scientific">Canna indica</name>
    <name type="common">Indian-shot</name>
    <dbReference type="NCBI Taxonomy" id="4628"/>
    <lineage>
        <taxon>Eukaryota</taxon>
        <taxon>Viridiplantae</taxon>
        <taxon>Streptophyta</taxon>
        <taxon>Embryophyta</taxon>
        <taxon>Tracheophyta</taxon>
        <taxon>Spermatophyta</taxon>
        <taxon>Magnoliopsida</taxon>
        <taxon>Liliopsida</taxon>
        <taxon>Zingiberales</taxon>
        <taxon>Cannaceae</taxon>
        <taxon>Canna</taxon>
    </lineage>
</organism>
<evidence type="ECO:0000256" key="3">
    <source>
        <dbReference type="PROSITE-ProRule" id="PRU00023"/>
    </source>
</evidence>
<proteinExistence type="predicted"/>
<dbReference type="PANTHER" id="PTHR24126">
    <property type="entry name" value="ANKYRIN REPEAT, PH AND SEC7 DOMAIN CONTAINING PROTEIN SECG-RELATED"/>
    <property type="match status" value="1"/>
</dbReference>
<dbReference type="SUPFAM" id="SSF48403">
    <property type="entry name" value="Ankyrin repeat"/>
    <property type="match status" value="1"/>
</dbReference>
<protein>
    <submittedName>
        <fullName evidence="5">Protein phosphatase 1 regulatory subunit 12A</fullName>
    </submittedName>
</protein>
<name>A0AAQ3KAZ2_9LILI</name>
<dbReference type="PANTHER" id="PTHR24126:SF40">
    <property type="entry name" value="ANKYRIN REPEAT FAMILY PROTEIN"/>
    <property type="match status" value="1"/>
</dbReference>
<dbReference type="Proteomes" id="UP001327560">
    <property type="component" value="Chromosome 4"/>
</dbReference>
<keyword evidence="2 3" id="KW-0040">ANK repeat</keyword>
<feature type="repeat" description="ANK" evidence="3">
    <location>
        <begin position="222"/>
        <end position="254"/>
    </location>
</feature>
<feature type="region of interest" description="Disordered" evidence="4">
    <location>
        <begin position="450"/>
        <end position="487"/>
    </location>
</feature>
<accession>A0AAQ3KAZ2</accession>
<gene>
    <name evidence="5" type="ORF">Cni_G13881</name>
</gene>
<dbReference type="EMBL" id="CP136893">
    <property type="protein sequence ID" value="WOL05155.1"/>
    <property type="molecule type" value="Genomic_DNA"/>
</dbReference>
<keyword evidence="6" id="KW-1185">Reference proteome</keyword>
<dbReference type="InterPro" id="IPR002110">
    <property type="entry name" value="Ankyrin_rpt"/>
</dbReference>
<dbReference type="AlphaFoldDB" id="A0AAQ3KAZ2"/>
<dbReference type="InterPro" id="IPR036770">
    <property type="entry name" value="Ankyrin_rpt-contain_sf"/>
</dbReference>
<feature type="repeat" description="ANK" evidence="3">
    <location>
        <begin position="255"/>
        <end position="287"/>
    </location>
</feature>
<dbReference type="PROSITE" id="PS50088">
    <property type="entry name" value="ANK_REPEAT"/>
    <property type="match status" value="2"/>
</dbReference>
<feature type="compositionally biased region" description="Low complexity" evidence="4">
    <location>
        <begin position="452"/>
        <end position="464"/>
    </location>
</feature>
<sequence>MPESYFPLRWESTGDQWWYASPIDWAAANGHYDLVRELLHLDTNLLIKLTSLRRIRRLETVWDDDARFADAAKCRSFVARSLLHECEMKNKKNSLIRAGYGGWLLYTAASAGDMSFVHELLDIEPLLVFGEGEYGVTDIFYATARSKSSEVFRLLFDFAISPRCSVSGRGGELVEGSAGDVSAFRWEMMNRAVHASARGGHLEFLKELLEDGSDAFAYRDVQGSTILHTASGRGQVEVVSHLLLSFDMIDSRDNQGNTALHVAAFRGTLSVVEALLMTSPSSSSLTNMAGDTFLHMAVAGFRIPGFRRLDRQMELMRQLISGSIVNMEGIINVKNNDGRTALHVAVLANVQTDLVELLMTARSIDVNIPDSDGMTPLDILRQHPRSAASEILIKQLISAGGIANSEDHNKARSVIASNLKMQGIGNSPGTSFRISDAEIFLHTGITEASEASGRPSSCSSTSKSEITHLSVTDENHGFSDKKKQSSVGNAARRLKVLLRWPRRKEKITDAPRKFGDDDWSASSFNKLVNREDTPTPPSQRFSKAMALISNKRTLSVRNTIPSPATKKKFTAGLMHGVFQAMPYFAPLAHTPPSLFPMSPLTMEKQKGVSLENDSDGASCSSSSINCGTADNITPRASIINTRLMNQYFCFGAQDLAVDDTGSRQQYNQTSKGTLVSPV</sequence>
<evidence type="ECO:0000256" key="1">
    <source>
        <dbReference type="ARBA" id="ARBA00022737"/>
    </source>
</evidence>
<feature type="compositionally biased region" description="Basic and acidic residues" evidence="4">
    <location>
        <begin position="471"/>
        <end position="483"/>
    </location>
</feature>
<keyword evidence="1" id="KW-0677">Repeat</keyword>
<dbReference type="Gene3D" id="1.25.40.20">
    <property type="entry name" value="Ankyrin repeat-containing domain"/>
    <property type="match status" value="1"/>
</dbReference>
<evidence type="ECO:0000256" key="4">
    <source>
        <dbReference type="SAM" id="MobiDB-lite"/>
    </source>
</evidence>
<evidence type="ECO:0000256" key="2">
    <source>
        <dbReference type="ARBA" id="ARBA00023043"/>
    </source>
</evidence>
<dbReference type="Pfam" id="PF13857">
    <property type="entry name" value="Ank_5"/>
    <property type="match status" value="1"/>
</dbReference>
<dbReference type="SMART" id="SM00248">
    <property type="entry name" value="ANK"/>
    <property type="match status" value="9"/>
</dbReference>
<dbReference type="PROSITE" id="PS50297">
    <property type="entry name" value="ANK_REP_REGION"/>
    <property type="match status" value="1"/>
</dbReference>
<dbReference type="Pfam" id="PF12796">
    <property type="entry name" value="Ank_2"/>
    <property type="match status" value="1"/>
</dbReference>